<dbReference type="AlphaFoldDB" id="A0A7J6LPJ5"/>
<proteinExistence type="predicted"/>
<dbReference type="Pfam" id="PF20525">
    <property type="entry name" value="DUF6740"/>
    <property type="match status" value="1"/>
</dbReference>
<keyword evidence="1" id="KW-0472">Membrane</keyword>
<protein>
    <submittedName>
        <fullName evidence="2">Uncharacterized protein</fullName>
    </submittedName>
</protein>
<name>A0A7J6LPJ5_PERCH</name>
<dbReference type="EMBL" id="JAAPAO010000387">
    <property type="protein sequence ID" value="KAF4661205.1"/>
    <property type="molecule type" value="Genomic_DNA"/>
</dbReference>
<keyword evidence="3" id="KW-1185">Reference proteome</keyword>
<organism evidence="2 3">
    <name type="scientific">Perkinsus chesapeaki</name>
    <name type="common">Clam parasite</name>
    <name type="synonym">Perkinsus andrewsi</name>
    <dbReference type="NCBI Taxonomy" id="330153"/>
    <lineage>
        <taxon>Eukaryota</taxon>
        <taxon>Sar</taxon>
        <taxon>Alveolata</taxon>
        <taxon>Perkinsozoa</taxon>
        <taxon>Perkinsea</taxon>
        <taxon>Perkinsida</taxon>
        <taxon>Perkinsidae</taxon>
        <taxon>Perkinsus</taxon>
    </lineage>
</organism>
<dbReference type="InterPro" id="IPR046628">
    <property type="entry name" value="DUF6740"/>
</dbReference>
<keyword evidence="1" id="KW-0812">Transmembrane</keyword>
<keyword evidence="1" id="KW-1133">Transmembrane helix</keyword>
<evidence type="ECO:0000313" key="2">
    <source>
        <dbReference type="EMBL" id="KAF4661205.1"/>
    </source>
</evidence>
<comment type="caution">
    <text evidence="2">The sequence shown here is derived from an EMBL/GenBank/DDBJ whole genome shotgun (WGS) entry which is preliminary data.</text>
</comment>
<evidence type="ECO:0000313" key="3">
    <source>
        <dbReference type="Proteomes" id="UP000591131"/>
    </source>
</evidence>
<gene>
    <name evidence="2" type="ORF">FOL47_006787</name>
</gene>
<reference evidence="2 3" key="1">
    <citation type="submission" date="2020-04" db="EMBL/GenBank/DDBJ databases">
        <title>Perkinsus chesapeaki whole genome sequence.</title>
        <authorList>
            <person name="Bogema D.R."/>
        </authorList>
    </citation>
    <scope>NUCLEOTIDE SEQUENCE [LARGE SCALE GENOMIC DNA]</scope>
    <source>
        <strain evidence="2">ATCC PRA-425</strain>
    </source>
</reference>
<feature type="transmembrane region" description="Helical" evidence="1">
    <location>
        <begin position="292"/>
        <end position="315"/>
    </location>
</feature>
<accession>A0A7J6LPJ5</accession>
<dbReference type="Proteomes" id="UP000591131">
    <property type="component" value="Unassembled WGS sequence"/>
</dbReference>
<dbReference type="OrthoDB" id="429978at2759"/>
<evidence type="ECO:0000256" key="1">
    <source>
        <dbReference type="SAM" id="Phobius"/>
    </source>
</evidence>
<sequence>MDEHNEKPIDVIATNGRHGHVVYQEMKFSDFEKKSGKLSTLDAQERIYKMYAIKNGLTEVLSGEGGKGQRGVGDDFSSWRAQLLSGYIPSDSSLPRGTTDWMPQRRLRSSEIIPYFTIEDGTAATAYFARLNYPRKLATVFEFHFPSSCADSTNLKKFRFLVNSDLFLTFSLGIRLPDLRKPDRFAELAFSLQVPGDFDNNDWTVDLSVRATGCAVIWELGAGISLSITVCLSASADVRYPDDGKSASGSIVISISFDVNLPVIGSIIDFTRSGTISVTATPKSEVAAHAQLGATASFLVAAASITWVTFIFWTISWSNTYPLWTIGPVTF</sequence>